<reference evidence="2 3" key="1">
    <citation type="journal article" date="2024" name="bioRxiv">
        <title>A reference genome for Trichogramma kaykai: A tiny desert-dwelling parasitoid wasp with competing sex-ratio distorters.</title>
        <authorList>
            <person name="Culotta J."/>
            <person name="Lindsey A.R."/>
        </authorList>
    </citation>
    <scope>NUCLEOTIDE SEQUENCE [LARGE SCALE GENOMIC DNA]</scope>
    <source>
        <strain evidence="2 3">KSX58</strain>
    </source>
</reference>
<feature type="compositionally biased region" description="Low complexity" evidence="1">
    <location>
        <begin position="18"/>
        <end position="27"/>
    </location>
</feature>
<organism evidence="2 3">
    <name type="scientific">Trichogramma kaykai</name>
    <dbReference type="NCBI Taxonomy" id="54128"/>
    <lineage>
        <taxon>Eukaryota</taxon>
        <taxon>Metazoa</taxon>
        <taxon>Ecdysozoa</taxon>
        <taxon>Arthropoda</taxon>
        <taxon>Hexapoda</taxon>
        <taxon>Insecta</taxon>
        <taxon>Pterygota</taxon>
        <taxon>Neoptera</taxon>
        <taxon>Endopterygota</taxon>
        <taxon>Hymenoptera</taxon>
        <taxon>Apocrita</taxon>
        <taxon>Proctotrupomorpha</taxon>
        <taxon>Chalcidoidea</taxon>
        <taxon>Trichogrammatidae</taxon>
        <taxon>Trichogramma</taxon>
    </lineage>
</organism>
<protein>
    <submittedName>
        <fullName evidence="2">Uncharacterized protein</fullName>
    </submittedName>
</protein>
<gene>
    <name evidence="2" type="ORF">TKK_003914</name>
</gene>
<evidence type="ECO:0000313" key="3">
    <source>
        <dbReference type="Proteomes" id="UP001627154"/>
    </source>
</evidence>
<accession>A0ABD2XE08</accession>
<name>A0ABD2XE08_9HYME</name>
<dbReference type="Proteomes" id="UP001627154">
    <property type="component" value="Unassembled WGS sequence"/>
</dbReference>
<comment type="caution">
    <text evidence="2">The sequence shown here is derived from an EMBL/GenBank/DDBJ whole genome shotgun (WGS) entry which is preliminary data.</text>
</comment>
<sequence length="116" mass="12155">MMCLVKTRAYYCGPGHTSSSSSSSSSSGAASPPAYSLYGSYDPFSGDPSRARAPPVRTPSNVIYTYVATKLSVSSTAPAEKSARGQLSTSIRKARGSREAKPIKHLALPAVSRPDL</sequence>
<keyword evidence="3" id="KW-1185">Reference proteome</keyword>
<proteinExistence type="predicted"/>
<dbReference type="AlphaFoldDB" id="A0ABD2XE08"/>
<feature type="region of interest" description="Disordered" evidence="1">
    <location>
        <begin position="11"/>
        <end position="32"/>
    </location>
</feature>
<evidence type="ECO:0000313" key="2">
    <source>
        <dbReference type="EMBL" id="KAL3403323.1"/>
    </source>
</evidence>
<feature type="region of interest" description="Disordered" evidence="1">
    <location>
        <begin position="74"/>
        <end position="99"/>
    </location>
</feature>
<dbReference type="EMBL" id="JBJJXI010000031">
    <property type="protein sequence ID" value="KAL3403323.1"/>
    <property type="molecule type" value="Genomic_DNA"/>
</dbReference>
<evidence type="ECO:0000256" key="1">
    <source>
        <dbReference type="SAM" id="MobiDB-lite"/>
    </source>
</evidence>